<dbReference type="Proteomes" id="UP001303473">
    <property type="component" value="Unassembled WGS sequence"/>
</dbReference>
<accession>A0AAN6RYT2</accession>
<evidence type="ECO:0008006" key="3">
    <source>
        <dbReference type="Google" id="ProtNLM"/>
    </source>
</evidence>
<gene>
    <name evidence="1" type="ORF">QBC46DRAFT_275067</name>
</gene>
<evidence type="ECO:0000313" key="1">
    <source>
        <dbReference type="EMBL" id="KAK3933798.1"/>
    </source>
</evidence>
<proteinExistence type="predicted"/>
<keyword evidence="2" id="KW-1185">Reference proteome</keyword>
<organism evidence="1 2">
    <name type="scientific">Diplogelasinospora grovesii</name>
    <dbReference type="NCBI Taxonomy" id="303347"/>
    <lineage>
        <taxon>Eukaryota</taxon>
        <taxon>Fungi</taxon>
        <taxon>Dikarya</taxon>
        <taxon>Ascomycota</taxon>
        <taxon>Pezizomycotina</taxon>
        <taxon>Sordariomycetes</taxon>
        <taxon>Sordariomycetidae</taxon>
        <taxon>Sordariales</taxon>
        <taxon>Diplogelasinosporaceae</taxon>
        <taxon>Diplogelasinospora</taxon>
    </lineage>
</organism>
<dbReference type="AlphaFoldDB" id="A0AAN6RYT2"/>
<dbReference type="EMBL" id="MU854070">
    <property type="protein sequence ID" value="KAK3933798.1"/>
    <property type="molecule type" value="Genomic_DNA"/>
</dbReference>
<comment type="caution">
    <text evidence="1">The sequence shown here is derived from an EMBL/GenBank/DDBJ whole genome shotgun (WGS) entry which is preliminary data.</text>
</comment>
<reference evidence="2" key="1">
    <citation type="journal article" date="2023" name="Mol. Phylogenet. Evol.">
        <title>Genome-scale phylogeny and comparative genomics of the fungal order Sordariales.</title>
        <authorList>
            <person name="Hensen N."/>
            <person name="Bonometti L."/>
            <person name="Westerberg I."/>
            <person name="Brannstrom I.O."/>
            <person name="Guillou S."/>
            <person name="Cros-Aarteil S."/>
            <person name="Calhoun S."/>
            <person name="Haridas S."/>
            <person name="Kuo A."/>
            <person name="Mondo S."/>
            <person name="Pangilinan J."/>
            <person name="Riley R."/>
            <person name="LaButti K."/>
            <person name="Andreopoulos B."/>
            <person name="Lipzen A."/>
            <person name="Chen C."/>
            <person name="Yan M."/>
            <person name="Daum C."/>
            <person name="Ng V."/>
            <person name="Clum A."/>
            <person name="Steindorff A."/>
            <person name="Ohm R.A."/>
            <person name="Martin F."/>
            <person name="Silar P."/>
            <person name="Natvig D.O."/>
            <person name="Lalanne C."/>
            <person name="Gautier V."/>
            <person name="Ament-Velasquez S.L."/>
            <person name="Kruys A."/>
            <person name="Hutchinson M.I."/>
            <person name="Powell A.J."/>
            <person name="Barry K."/>
            <person name="Miller A.N."/>
            <person name="Grigoriev I.V."/>
            <person name="Debuchy R."/>
            <person name="Gladieux P."/>
            <person name="Hiltunen Thoren M."/>
            <person name="Johannesson H."/>
        </authorList>
    </citation>
    <scope>NUCLEOTIDE SEQUENCE [LARGE SCALE GENOMIC DNA]</scope>
    <source>
        <strain evidence="2">CBS 340.73</strain>
    </source>
</reference>
<protein>
    <recommendedName>
        <fullName evidence="3">Integrase zinc-binding domain-containing protein</fullName>
    </recommendedName>
</protein>
<sequence length="79" mass="9302">RPGHPFIMINGLLYNIRPNGTRSLYVPYSEIKSILEAAYNNKHYFGRDRMLYELRGLLINKKTYLVKKYVKHCPACLLN</sequence>
<dbReference type="Gene3D" id="1.10.340.70">
    <property type="match status" value="1"/>
</dbReference>
<evidence type="ECO:0000313" key="2">
    <source>
        <dbReference type="Proteomes" id="UP001303473"/>
    </source>
</evidence>
<name>A0AAN6RYT2_9PEZI</name>
<feature type="non-terminal residue" evidence="1">
    <location>
        <position position="1"/>
    </location>
</feature>